<evidence type="ECO:0000313" key="2">
    <source>
        <dbReference type="Proteomes" id="UP001642360"/>
    </source>
</evidence>
<accession>A0ABC8R7X5</accession>
<gene>
    <name evidence="1" type="ORF">ILEXP_LOCUS8580</name>
</gene>
<organism evidence="1 2">
    <name type="scientific">Ilex paraguariensis</name>
    <name type="common">yerba mate</name>
    <dbReference type="NCBI Taxonomy" id="185542"/>
    <lineage>
        <taxon>Eukaryota</taxon>
        <taxon>Viridiplantae</taxon>
        <taxon>Streptophyta</taxon>
        <taxon>Embryophyta</taxon>
        <taxon>Tracheophyta</taxon>
        <taxon>Spermatophyta</taxon>
        <taxon>Magnoliopsida</taxon>
        <taxon>eudicotyledons</taxon>
        <taxon>Gunneridae</taxon>
        <taxon>Pentapetalae</taxon>
        <taxon>asterids</taxon>
        <taxon>campanulids</taxon>
        <taxon>Aquifoliales</taxon>
        <taxon>Aquifoliaceae</taxon>
        <taxon>Ilex</taxon>
    </lineage>
</organism>
<proteinExistence type="predicted"/>
<comment type="caution">
    <text evidence="1">The sequence shown here is derived from an EMBL/GenBank/DDBJ whole genome shotgun (WGS) entry which is preliminary data.</text>
</comment>
<evidence type="ECO:0000313" key="1">
    <source>
        <dbReference type="EMBL" id="CAK9141059.1"/>
    </source>
</evidence>
<dbReference type="AlphaFoldDB" id="A0ABC8R7X5"/>
<sequence>MRRSSRKMWWVVPCTSRKSLRTESGLDIEEILKMKLATIIEEPEVCEDNESTVTNHRFMDKKGKKIQLKVKIGSLFKPQFSLKDSYVLFMTGFASKGSLHGLSQY</sequence>
<protein>
    <submittedName>
        <fullName evidence="1">Uncharacterized protein</fullName>
    </submittedName>
</protein>
<name>A0ABC8R7X5_9AQUA</name>
<keyword evidence="2" id="KW-1185">Reference proteome</keyword>
<reference evidence="1 2" key="1">
    <citation type="submission" date="2024-02" db="EMBL/GenBank/DDBJ databases">
        <authorList>
            <person name="Vignale AGUSTIN F."/>
            <person name="Sosa J E."/>
            <person name="Modenutti C."/>
        </authorList>
    </citation>
    <scope>NUCLEOTIDE SEQUENCE [LARGE SCALE GENOMIC DNA]</scope>
</reference>
<dbReference type="EMBL" id="CAUOFW020001092">
    <property type="protein sequence ID" value="CAK9141059.1"/>
    <property type="molecule type" value="Genomic_DNA"/>
</dbReference>
<dbReference type="Proteomes" id="UP001642360">
    <property type="component" value="Unassembled WGS sequence"/>
</dbReference>